<dbReference type="Proteomes" id="UP000321569">
    <property type="component" value="Unassembled WGS sequence"/>
</dbReference>
<dbReference type="AlphaFoldDB" id="A0A512PQV9"/>
<gene>
    <name evidence="1" type="ORF">LRA02_23800</name>
</gene>
<name>A0A512PQV9_9LACO</name>
<sequence>MINVELKVKILKDQTEIALPDNQGRIVITRKLARNKSANSVTLSLKAGKLVGVQSQDNVDADRIITIQASWDLEPAYLAKRFAQYAVERGTFKADPFANTKIPSSQLPTINAFRDLILTILAGLGFELFATSKKTPKGKPRHRWTKKVSQVAFKVDYDGSRATVYWRKRNEMLLKAGAVMKPEPELNKDGSLGFAAKFAERLRSEHSDAVADFVTTKDIILKSVNEVGLFLYFGGTNSWLVLRDEDGKSIEAWTIVKN</sequence>
<evidence type="ECO:0000313" key="2">
    <source>
        <dbReference type="Proteomes" id="UP000321569"/>
    </source>
</evidence>
<dbReference type="STRING" id="1423795.FD12_GL001314"/>
<accession>A0A512PQV9</accession>
<protein>
    <submittedName>
        <fullName evidence="1">Uncharacterized protein</fullName>
    </submittedName>
</protein>
<proteinExistence type="predicted"/>
<dbReference type="EMBL" id="BKAM01000088">
    <property type="protein sequence ID" value="GEP73512.1"/>
    <property type="molecule type" value="Genomic_DNA"/>
</dbReference>
<comment type="caution">
    <text evidence="1">The sequence shown here is derived from an EMBL/GenBank/DDBJ whole genome shotgun (WGS) entry which is preliminary data.</text>
</comment>
<reference evidence="1 2" key="1">
    <citation type="submission" date="2019-07" db="EMBL/GenBank/DDBJ databases">
        <title>Whole genome shotgun sequence of Lactobacillus rapi NBRC 109618.</title>
        <authorList>
            <person name="Hosoyama A."/>
            <person name="Uohara A."/>
            <person name="Ohji S."/>
            <person name="Ichikawa N."/>
        </authorList>
    </citation>
    <scope>NUCLEOTIDE SEQUENCE [LARGE SCALE GENOMIC DNA]</scope>
    <source>
        <strain evidence="1 2">NBRC 109618</strain>
    </source>
</reference>
<organism evidence="1 2">
    <name type="scientific">Lentilactobacillus rapi</name>
    <dbReference type="NCBI Taxonomy" id="481723"/>
    <lineage>
        <taxon>Bacteria</taxon>
        <taxon>Bacillati</taxon>
        <taxon>Bacillota</taxon>
        <taxon>Bacilli</taxon>
        <taxon>Lactobacillales</taxon>
        <taxon>Lactobacillaceae</taxon>
        <taxon>Lentilactobacillus</taxon>
    </lineage>
</organism>
<evidence type="ECO:0000313" key="1">
    <source>
        <dbReference type="EMBL" id="GEP73512.1"/>
    </source>
</evidence>